<keyword evidence="2" id="KW-0813">Transport</keyword>
<evidence type="ECO:0000256" key="1">
    <source>
        <dbReference type="ARBA" id="ARBA00005417"/>
    </source>
</evidence>
<evidence type="ECO:0000313" key="6">
    <source>
        <dbReference type="EMBL" id="MBO0654923.1"/>
    </source>
</evidence>
<dbReference type="Proteomes" id="UP000664781">
    <property type="component" value="Unassembled WGS sequence"/>
</dbReference>
<dbReference type="NCBIfam" id="NF007739">
    <property type="entry name" value="PRK10419.1"/>
    <property type="match status" value="2"/>
</dbReference>
<comment type="similarity">
    <text evidence="1">Belongs to the ABC transporter superfamily.</text>
</comment>
<evidence type="ECO:0000256" key="4">
    <source>
        <dbReference type="ARBA" id="ARBA00022840"/>
    </source>
</evidence>
<dbReference type="NCBIfam" id="NF008453">
    <property type="entry name" value="PRK11308.1"/>
    <property type="match status" value="2"/>
</dbReference>
<dbReference type="InterPro" id="IPR003439">
    <property type="entry name" value="ABC_transporter-like_ATP-bd"/>
</dbReference>
<dbReference type="EMBL" id="JAFMOF010000003">
    <property type="protein sequence ID" value="MBO0654923.1"/>
    <property type="molecule type" value="Genomic_DNA"/>
</dbReference>
<feature type="domain" description="ABC transporter" evidence="5">
    <location>
        <begin position="290"/>
        <end position="533"/>
    </location>
</feature>
<keyword evidence="3" id="KW-0547">Nucleotide-binding</keyword>
<comment type="caution">
    <text evidence="6">The sequence shown here is derived from an EMBL/GenBank/DDBJ whole genome shotgun (WGS) entry which is preliminary data.</text>
</comment>
<dbReference type="AlphaFoldDB" id="A0A939FNL3"/>
<organism evidence="6 7">
    <name type="scientific">Streptomyces triculaminicus</name>
    <dbReference type="NCBI Taxonomy" id="2816232"/>
    <lineage>
        <taxon>Bacteria</taxon>
        <taxon>Bacillati</taxon>
        <taxon>Actinomycetota</taxon>
        <taxon>Actinomycetes</taxon>
        <taxon>Kitasatosporales</taxon>
        <taxon>Streptomycetaceae</taxon>
        <taxon>Streptomyces</taxon>
    </lineage>
</organism>
<sequence>MTTEPLVAVDGLSVSFPAGPDPADGLIRAVDDLSFTLPPGGSLGIVGESGSGKSTAAYALLGLHRGTGARVAGSVTVAGHDVGAADDAGLRRLRGGVAAMVFQDPLSSLDPYQAVGDQIAEVYRVHRRDASRRAARARAAEVLDRVGIPDAARRARFRPHEFSGGMRQRALIAMALACEPRLLVADEPTTALDVTVQAQILGLLRELREETGMGLILVTHDLGVAAGSVDELLVMKDGRAVEHGPLREVLGTPRETYTRDLLAAVPRVEARRQARPAAVRGGADDDGVLLEAVGLTRRFGRGKRAVDAVDEVSLTVRAGETVGVVGESGSGKTTLGRMLVRLLEPTAGELRYRGRDIGGLKERELRPFRSELQMVFQDPVSSLNPRRSIGESIADPLRAAGKLGDHQITARVRELLERVGLDAGSYHRYPHEFSGGQRQRVGIARALAPEPKLIVCDEPVSALDVTTQAQVVRLLGELQRDLGLSLVFIAHDLAVVRQVSDRLVVMRGGRIVEEGPADSVYEDPRHPYTQGLLAAVPVLEPAEAAA</sequence>
<dbReference type="GO" id="GO:0015833">
    <property type="term" value="P:peptide transport"/>
    <property type="evidence" value="ECO:0007669"/>
    <property type="project" value="InterPro"/>
</dbReference>
<reference evidence="6" key="1">
    <citation type="submission" date="2021-03" db="EMBL/GenBank/DDBJ databases">
        <title>Streptomyces strains.</title>
        <authorList>
            <person name="Lund M.B."/>
            <person name="Toerring T."/>
        </authorList>
    </citation>
    <scope>NUCLEOTIDE SEQUENCE</scope>
    <source>
        <strain evidence="6">JCM 4242</strain>
    </source>
</reference>
<dbReference type="InterPro" id="IPR050319">
    <property type="entry name" value="ABC_transp_ATP-bind"/>
</dbReference>
<dbReference type="CDD" id="cd03257">
    <property type="entry name" value="ABC_NikE_OppD_transporters"/>
    <property type="match status" value="2"/>
</dbReference>
<protein>
    <submittedName>
        <fullName evidence="6">ABC transporter ATP-binding protein</fullName>
    </submittedName>
</protein>
<evidence type="ECO:0000259" key="5">
    <source>
        <dbReference type="PROSITE" id="PS50893"/>
    </source>
</evidence>
<dbReference type="Pfam" id="PF00005">
    <property type="entry name" value="ABC_tran"/>
    <property type="match status" value="2"/>
</dbReference>
<feature type="domain" description="ABC transporter" evidence="5">
    <location>
        <begin position="7"/>
        <end position="262"/>
    </location>
</feature>
<dbReference type="PROSITE" id="PS50893">
    <property type="entry name" value="ABC_TRANSPORTER_2"/>
    <property type="match status" value="2"/>
</dbReference>
<dbReference type="RefSeq" id="WP_207247915.1">
    <property type="nucleotide sequence ID" value="NZ_JAFMOF010000003.1"/>
</dbReference>
<evidence type="ECO:0000256" key="3">
    <source>
        <dbReference type="ARBA" id="ARBA00022741"/>
    </source>
</evidence>
<accession>A0A939FNL3</accession>
<dbReference type="GO" id="GO:0055085">
    <property type="term" value="P:transmembrane transport"/>
    <property type="evidence" value="ECO:0007669"/>
    <property type="project" value="UniProtKB-ARBA"/>
</dbReference>
<name>A0A939FNL3_9ACTN</name>
<dbReference type="InterPro" id="IPR017871">
    <property type="entry name" value="ABC_transporter-like_CS"/>
</dbReference>
<gene>
    <name evidence="6" type="ORF">J1792_19710</name>
</gene>
<evidence type="ECO:0000256" key="2">
    <source>
        <dbReference type="ARBA" id="ARBA00022448"/>
    </source>
</evidence>
<keyword evidence="7" id="KW-1185">Reference proteome</keyword>
<dbReference type="GO" id="GO:0005524">
    <property type="term" value="F:ATP binding"/>
    <property type="evidence" value="ECO:0007669"/>
    <property type="project" value="UniProtKB-KW"/>
</dbReference>
<dbReference type="GO" id="GO:0016887">
    <property type="term" value="F:ATP hydrolysis activity"/>
    <property type="evidence" value="ECO:0007669"/>
    <property type="project" value="InterPro"/>
</dbReference>
<dbReference type="InterPro" id="IPR003593">
    <property type="entry name" value="AAA+_ATPase"/>
</dbReference>
<dbReference type="InterPro" id="IPR013563">
    <property type="entry name" value="Oligopep_ABC_C"/>
</dbReference>
<dbReference type="Pfam" id="PF08352">
    <property type="entry name" value="oligo_HPY"/>
    <property type="match status" value="2"/>
</dbReference>
<dbReference type="PANTHER" id="PTHR43776:SF7">
    <property type="entry name" value="D,D-DIPEPTIDE TRANSPORT ATP-BINDING PROTEIN DDPF-RELATED"/>
    <property type="match status" value="1"/>
</dbReference>
<dbReference type="PANTHER" id="PTHR43776">
    <property type="entry name" value="TRANSPORT ATP-BINDING PROTEIN"/>
    <property type="match status" value="1"/>
</dbReference>
<dbReference type="PROSITE" id="PS00211">
    <property type="entry name" value="ABC_TRANSPORTER_1"/>
    <property type="match status" value="2"/>
</dbReference>
<dbReference type="InterPro" id="IPR027417">
    <property type="entry name" value="P-loop_NTPase"/>
</dbReference>
<dbReference type="Gene3D" id="3.40.50.300">
    <property type="entry name" value="P-loop containing nucleotide triphosphate hydrolases"/>
    <property type="match status" value="2"/>
</dbReference>
<dbReference type="SUPFAM" id="SSF52540">
    <property type="entry name" value="P-loop containing nucleoside triphosphate hydrolases"/>
    <property type="match status" value="2"/>
</dbReference>
<proteinExistence type="inferred from homology"/>
<keyword evidence="4 6" id="KW-0067">ATP-binding</keyword>
<dbReference type="FunFam" id="3.40.50.300:FF:000016">
    <property type="entry name" value="Oligopeptide ABC transporter ATP-binding component"/>
    <property type="match status" value="1"/>
</dbReference>
<evidence type="ECO:0000313" key="7">
    <source>
        <dbReference type="Proteomes" id="UP000664781"/>
    </source>
</evidence>
<dbReference type="SMART" id="SM00382">
    <property type="entry name" value="AAA"/>
    <property type="match status" value="2"/>
</dbReference>